<evidence type="ECO:0000256" key="1">
    <source>
        <dbReference type="ARBA" id="ARBA00022741"/>
    </source>
</evidence>
<dbReference type="SUPFAM" id="SSF50447">
    <property type="entry name" value="Translation proteins"/>
    <property type="match status" value="1"/>
</dbReference>
<name>A0A0D2JHT3_9CHLO</name>
<dbReference type="STRING" id="145388.A0A0D2JHT3"/>
<sequence length="123" mass="13159">MEGKLRQVEERLPMGSAKVKAVFGSGKKRVAGCEVLEGKLVKGCQVEVKRGKEVVHKGTLESLRRVKDAVDEVAAGLECGVGVEGFTAFNEGDTLECFQVVTKSQRLEEAKAASIDASAYETA</sequence>
<dbReference type="RefSeq" id="XP_013897932.1">
    <property type="nucleotide sequence ID" value="XM_014042478.1"/>
</dbReference>
<dbReference type="AlphaFoldDB" id="A0A0D2JHT3"/>
<dbReference type="InterPro" id="IPR009000">
    <property type="entry name" value="Transl_B-barrel_sf"/>
</dbReference>
<dbReference type="InterPro" id="IPR029459">
    <property type="entry name" value="EFTU-type"/>
</dbReference>
<dbReference type="CDD" id="cd03692">
    <property type="entry name" value="mtIF2_IVc"/>
    <property type="match status" value="1"/>
</dbReference>
<dbReference type="PROSITE" id="PS01176">
    <property type="entry name" value="IF2"/>
    <property type="match status" value="1"/>
</dbReference>
<dbReference type="GeneID" id="25741927"/>
<dbReference type="Proteomes" id="UP000054498">
    <property type="component" value="Unassembled WGS sequence"/>
</dbReference>
<evidence type="ECO:0000313" key="5">
    <source>
        <dbReference type="EMBL" id="KIY98912.1"/>
    </source>
</evidence>
<keyword evidence="6" id="KW-1185">Reference proteome</keyword>
<feature type="domain" description="Elongation factor Tu-type" evidence="4">
    <location>
        <begin position="21"/>
        <end position="96"/>
    </location>
</feature>
<organism evidence="5 6">
    <name type="scientific">Monoraphidium neglectum</name>
    <dbReference type="NCBI Taxonomy" id="145388"/>
    <lineage>
        <taxon>Eukaryota</taxon>
        <taxon>Viridiplantae</taxon>
        <taxon>Chlorophyta</taxon>
        <taxon>core chlorophytes</taxon>
        <taxon>Chlorophyceae</taxon>
        <taxon>CS clade</taxon>
        <taxon>Sphaeropleales</taxon>
        <taxon>Selenastraceae</taxon>
        <taxon>Monoraphidium</taxon>
    </lineage>
</organism>
<keyword evidence="1" id="KW-0547">Nucleotide-binding</keyword>
<accession>A0A0D2JHT3</accession>
<dbReference type="KEGG" id="mng:MNEG_9052"/>
<dbReference type="Gene3D" id="2.40.30.10">
    <property type="entry name" value="Translation factors"/>
    <property type="match status" value="1"/>
</dbReference>
<gene>
    <name evidence="5" type="ORF">MNEG_9052</name>
</gene>
<protein>
    <recommendedName>
        <fullName evidence="3">Translation initiation factor IF-2, chloroplastic</fullName>
    </recommendedName>
</protein>
<dbReference type="PANTHER" id="PTHR43381:SF5">
    <property type="entry name" value="TR-TYPE G DOMAIN-CONTAINING PROTEIN"/>
    <property type="match status" value="1"/>
</dbReference>
<evidence type="ECO:0000256" key="2">
    <source>
        <dbReference type="ARBA" id="ARBA00023134"/>
    </source>
</evidence>
<dbReference type="PANTHER" id="PTHR43381">
    <property type="entry name" value="TRANSLATION INITIATION FACTOR IF-2-RELATED"/>
    <property type="match status" value="1"/>
</dbReference>
<dbReference type="GO" id="GO:0005525">
    <property type="term" value="F:GTP binding"/>
    <property type="evidence" value="ECO:0007669"/>
    <property type="project" value="UniProtKB-KW"/>
</dbReference>
<dbReference type="GO" id="GO:0003743">
    <property type="term" value="F:translation initiation factor activity"/>
    <property type="evidence" value="ECO:0007669"/>
    <property type="project" value="InterPro"/>
</dbReference>
<dbReference type="FunFam" id="2.40.30.10:FF:000008">
    <property type="entry name" value="Translation initiation factor IF-2"/>
    <property type="match status" value="1"/>
</dbReference>
<evidence type="ECO:0000259" key="4">
    <source>
        <dbReference type="Pfam" id="PF14578"/>
    </source>
</evidence>
<dbReference type="InterPro" id="IPR000178">
    <property type="entry name" value="TF_IF2_bacterial-like"/>
</dbReference>
<dbReference type="OrthoDB" id="361630at2759"/>
<keyword evidence="2" id="KW-0342">GTP-binding</keyword>
<reference evidence="5 6" key="1">
    <citation type="journal article" date="2013" name="BMC Genomics">
        <title>Reconstruction of the lipid metabolism for the microalga Monoraphidium neglectum from its genome sequence reveals characteristics suitable for biofuel production.</title>
        <authorList>
            <person name="Bogen C."/>
            <person name="Al-Dilaimi A."/>
            <person name="Albersmeier A."/>
            <person name="Wichmann J."/>
            <person name="Grundmann M."/>
            <person name="Rupp O."/>
            <person name="Lauersen K.J."/>
            <person name="Blifernez-Klassen O."/>
            <person name="Kalinowski J."/>
            <person name="Goesmann A."/>
            <person name="Mussgnug J.H."/>
            <person name="Kruse O."/>
        </authorList>
    </citation>
    <scope>NUCLEOTIDE SEQUENCE [LARGE SCALE GENOMIC DNA]</scope>
    <source>
        <strain evidence="5 6">SAG 48.87</strain>
    </source>
</reference>
<dbReference type="Pfam" id="PF14578">
    <property type="entry name" value="GTP_EFTU_D4"/>
    <property type="match status" value="1"/>
</dbReference>
<dbReference type="GO" id="GO:0003924">
    <property type="term" value="F:GTPase activity"/>
    <property type="evidence" value="ECO:0007669"/>
    <property type="project" value="InterPro"/>
</dbReference>
<evidence type="ECO:0000313" key="6">
    <source>
        <dbReference type="Proteomes" id="UP000054498"/>
    </source>
</evidence>
<dbReference type="GO" id="GO:0005737">
    <property type="term" value="C:cytoplasm"/>
    <property type="evidence" value="ECO:0007669"/>
    <property type="project" value="TreeGrafter"/>
</dbReference>
<dbReference type="EMBL" id="KK102022">
    <property type="protein sequence ID" value="KIY98912.1"/>
    <property type="molecule type" value="Genomic_DNA"/>
</dbReference>
<proteinExistence type="predicted"/>
<evidence type="ECO:0000256" key="3">
    <source>
        <dbReference type="ARBA" id="ARBA00044105"/>
    </source>
</evidence>
<dbReference type="InterPro" id="IPR015760">
    <property type="entry name" value="TIF_IF2"/>
</dbReference>